<sequence length="136" mass="14612">MHGADDPLPAAGVADRAPGEAQRGAEGGFADESSRPNHLKKLPFGHHSMPVFEQMAKQVENAGLGVDRSSVASELPIVQIEFVATESECHVSHARHYREVPETEGKGRTLATHGDLAMVPGHPEPALRRADVDHGW</sequence>
<reference evidence="2" key="2">
    <citation type="submission" date="2020-09" db="EMBL/GenBank/DDBJ databases">
        <authorList>
            <person name="Sun Q."/>
            <person name="Zhou Y."/>
        </authorList>
    </citation>
    <scope>NUCLEOTIDE SEQUENCE</scope>
    <source>
        <strain evidence="2">CGMCC 4.7299</strain>
    </source>
</reference>
<reference evidence="2" key="1">
    <citation type="journal article" date="2014" name="Int. J. Syst. Evol. Microbiol.">
        <title>Complete genome sequence of Corynebacterium casei LMG S-19264T (=DSM 44701T), isolated from a smear-ripened cheese.</title>
        <authorList>
            <consortium name="US DOE Joint Genome Institute (JGI-PGF)"/>
            <person name="Walter F."/>
            <person name="Albersmeier A."/>
            <person name="Kalinowski J."/>
            <person name="Ruckert C."/>
        </authorList>
    </citation>
    <scope>NUCLEOTIDE SEQUENCE</scope>
    <source>
        <strain evidence="2">CGMCC 4.7299</strain>
    </source>
</reference>
<comment type="caution">
    <text evidence="2">The sequence shown here is derived from an EMBL/GenBank/DDBJ whole genome shotgun (WGS) entry which is preliminary data.</text>
</comment>
<gene>
    <name evidence="2" type="ORF">GCM10012284_07760</name>
</gene>
<dbReference type="AlphaFoldDB" id="A0A8J3FL65"/>
<evidence type="ECO:0000256" key="1">
    <source>
        <dbReference type="SAM" id="MobiDB-lite"/>
    </source>
</evidence>
<dbReference type="EMBL" id="BMMX01000001">
    <property type="protein sequence ID" value="GGK76256.1"/>
    <property type="molecule type" value="Genomic_DNA"/>
</dbReference>
<name>A0A8J3FL65_9ACTN</name>
<keyword evidence="3" id="KW-1185">Reference proteome</keyword>
<proteinExistence type="predicted"/>
<feature type="region of interest" description="Disordered" evidence="1">
    <location>
        <begin position="1"/>
        <end position="45"/>
    </location>
</feature>
<dbReference type="Proteomes" id="UP000656042">
    <property type="component" value="Unassembled WGS sequence"/>
</dbReference>
<protein>
    <submittedName>
        <fullName evidence="2">Uncharacterized protein</fullName>
    </submittedName>
</protein>
<organism evidence="2 3">
    <name type="scientific">Mangrovihabitans endophyticus</name>
    <dbReference type="NCBI Taxonomy" id="1751298"/>
    <lineage>
        <taxon>Bacteria</taxon>
        <taxon>Bacillati</taxon>
        <taxon>Actinomycetota</taxon>
        <taxon>Actinomycetes</taxon>
        <taxon>Micromonosporales</taxon>
        <taxon>Micromonosporaceae</taxon>
        <taxon>Mangrovihabitans</taxon>
    </lineage>
</organism>
<evidence type="ECO:0000313" key="3">
    <source>
        <dbReference type="Proteomes" id="UP000656042"/>
    </source>
</evidence>
<accession>A0A8J3FL65</accession>
<evidence type="ECO:0000313" key="2">
    <source>
        <dbReference type="EMBL" id="GGK76256.1"/>
    </source>
</evidence>